<feature type="non-terminal residue" evidence="1">
    <location>
        <position position="269"/>
    </location>
</feature>
<dbReference type="EMBL" id="BARS01007289">
    <property type="protein sequence ID" value="GAF81015.1"/>
    <property type="molecule type" value="Genomic_DNA"/>
</dbReference>
<sequence length="269" mass="27645">MASRKFGWHSGTLTCQDAKIKGDLYVQDDIVFSDVTAGGLGVTGGIDMQETTSAIGIDMGGTFTTSAINIDGTLSGANNAILISVTPTATFRGLDVNLAPTGNSNDFIYGVESVIQLAGNITGGWTYGGYFEVDCNTYGVAQGAVMGAMSKIILGTGESRWCWGHNIVVDASACSTGSATGVLYGLFVDMNTGAGAFGREHLIHLWQHGSTAADNVIAFEGEAGTGLNFDFGTATLGVGINMGDNCTTAIDIGDCTTGIDFTHVGTATD</sequence>
<proteinExistence type="predicted"/>
<comment type="caution">
    <text evidence="1">The sequence shown here is derived from an EMBL/GenBank/DDBJ whole genome shotgun (WGS) entry which is preliminary data.</text>
</comment>
<reference evidence="1" key="1">
    <citation type="journal article" date="2014" name="Front. Microbiol.">
        <title>High frequency of phylogenetically diverse reductive dehalogenase-homologous genes in deep subseafloor sedimentary metagenomes.</title>
        <authorList>
            <person name="Kawai M."/>
            <person name="Futagami T."/>
            <person name="Toyoda A."/>
            <person name="Takaki Y."/>
            <person name="Nishi S."/>
            <person name="Hori S."/>
            <person name="Arai W."/>
            <person name="Tsubouchi T."/>
            <person name="Morono Y."/>
            <person name="Uchiyama I."/>
            <person name="Ito T."/>
            <person name="Fujiyama A."/>
            <person name="Inagaki F."/>
            <person name="Takami H."/>
        </authorList>
    </citation>
    <scope>NUCLEOTIDE SEQUENCE</scope>
    <source>
        <strain evidence="1">Expedition CK06-06</strain>
    </source>
</reference>
<dbReference type="AlphaFoldDB" id="X0TXZ1"/>
<evidence type="ECO:0000313" key="1">
    <source>
        <dbReference type="EMBL" id="GAF81015.1"/>
    </source>
</evidence>
<organism evidence="1">
    <name type="scientific">marine sediment metagenome</name>
    <dbReference type="NCBI Taxonomy" id="412755"/>
    <lineage>
        <taxon>unclassified sequences</taxon>
        <taxon>metagenomes</taxon>
        <taxon>ecological metagenomes</taxon>
    </lineage>
</organism>
<name>X0TXZ1_9ZZZZ</name>
<gene>
    <name evidence="1" type="ORF">S01H1_14054</name>
</gene>
<protein>
    <submittedName>
        <fullName evidence="1">Uncharacterized protein</fullName>
    </submittedName>
</protein>
<accession>X0TXZ1</accession>